<reference evidence="2 3" key="1">
    <citation type="submission" date="2017-02" db="EMBL/GenBank/DDBJ databases">
        <title>Whole genome sequencing of Rhodanobacter lindaniclasticus DSM 17932.</title>
        <authorList>
            <person name="Kumar S."/>
            <person name="Patil P."/>
            <person name="Patil P.B."/>
        </authorList>
    </citation>
    <scope>NUCLEOTIDE SEQUENCE [LARGE SCALE GENOMIC DNA]</scope>
    <source>
        <strain evidence="2 3">DSM 17932</strain>
    </source>
</reference>
<dbReference type="EMBL" id="MWIO01000046">
    <property type="protein sequence ID" value="THD06079.1"/>
    <property type="molecule type" value="Genomic_DNA"/>
</dbReference>
<dbReference type="OrthoDB" id="5999171at2"/>
<organism evidence="2 3">
    <name type="scientific">Rhodanobacter lindaniclasticus</name>
    <dbReference type="NCBI Taxonomy" id="75310"/>
    <lineage>
        <taxon>Bacteria</taxon>
        <taxon>Pseudomonadati</taxon>
        <taxon>Pseudomonadota</taxon>
        <taxon>Gammaproteobacteria</taxon>
        <taxon>Lysobacterales</taxon>
        <taxon>Rhodanobacteraceae</taxon>
        <taxon>Rhodanobacter</taxon>
    </lineage>
</organism>
<evidence type="ECO:0000313" key="3">
    <source>
        <dbReference type="Proteomes" id="UP000306317"/>
    </source>
</evidence>
<dbReference type="InterPro" id="IPR036736">
    <property type="entry name" value="ACP-like_sf"/>
</dbReference>
<keyword evidence="3" id="KW-1185">Reference proteome</keyword>
<dbReference type="RefSeq" id="WP_136259465.1">
    <property type="nucleotide sequence ID" value="NZ_MWIO01000046.1"/>
</dbReference>
<dbReference type="SUPFAM" id="SSF47336">
    <property type="entry name" value="ACP-like"/>
    <property type="match status" value="1"/>
</dbReference>
<feature type="domain" description="Carrier" evidence="1">
    <location>
        <begin position="1"/>
        <end position="75"/>
    </location>
</feature>
<dbReference type="InterPro" id="IPR009081">
    <property type="entry name" value="PP-bd_ACP"/>
</dbReference>
<comment type="caution">
    <text evidence="2">The sequence shown here is derived from an EMBL/GenBank/DDBJ whole genome shotgun (WGS) entry which is preliminary data.</text>
</comment>
<proteinExistence type="predicted"/>
<dbReference type="PROSITE" id="PS50075">
    <property type="entry name" value="CARRIER"/>
    <property type="match status" value="1"/>
</dbReference>
<evidence type="ECO:0000259" key="1">
    <source>
        <dbReference type="PROSITE" id="PS50075"/>
    </source>
</evidence>
<sequence>MTIEDFIDKFAFAIEVDTNTLAPDTHFKTLPSWDSLNTLAVIAMADADYGVTVTGRDIEAATTVADMWAVVSSKCVATE</sequence>
<dbReference type="Pfam" id="PF00550">
    <property type="entry name" value="PP-binding"/>
    <property type="match status" value="1"/>
</dbReference>
<dbReference type="AlphaFoldDB" id="A0A4S3KCI6"/>
<protein>
    <recommendedName>
        <fullName evidence="1">Carrier domain-containing protein</fullName>
    </recommendedName>
</protein>
<gene>
    <name evidence="2" type="ORF">B1991_14890</name>
</gene>
<dbReference type="Proteomes" id="UP000306317">
    <property type="component" value="Unassembled WGS sequence"/>
</dbReference>
<accession>A0A4S3KCI6</accession>
<evidence type="ECO:0000313" key="2">
    <source>
        <dbReference type="EMBL" id="THD06079.1"/>
    </source>
</evidence>
<dbReference type="Gene3D" id="1.10.1200.10">
    <property type="entry name" value="ACP-like"/>
    <property type="match status" value="1"/>
</dbReference>
<name>A0A4S3KCI6_9GAMM</name>